<comment type="caution">
    <text evidence="12">The sequence shown here is derived from an EMBL/GenBank/DDBJ whole genome shotgun (WGS) entry which is preliminary data.</text>
</comment>
<keyword evidence="4" id="KW-0808">Transferase</keyword>
<keyword evidence="9" id="KW-0472">Membrane</keyword>
<keyword evidence="6" id="KW-0418">Kinase</keyword>
<sequence length="667" mass="77693">MKRKIIYSFFLGVIIILLGINIYLQKELGSSIWKEIFSLNEFTLEEKNWLKENKVIIYGGDKNAPPLRFLDEEDNQYKGIVIDYMRALSIEIEKDIKIKPYVWDKALVALKNKETQICDMFESKERSKHYLFSDPIYNMRGVILTRGNERNIKSYLNLPNKRVAVPRGDYAIEFLKKNTRGITFIYTKDINEAIELILNNKADAVVGDEPVISYFVEKSSRKNMLKILDNHMYENETVLAVNKKDKILLNIINKSIYALRKKGVMVKIQQKWFGISTPIVKDGVFNKIKLFLFIFSIIFLMAIYILCIWNKNLKREVRKQTIEIYNSKKNLQTIFDGLTNFMIVIDEELIIRDVNKSLCQFVHKDKDEIINNELILFKDKLFPYDEEYLKEIINKNENVVMEYEWKNRIYELNTFFLEDNEIRILIMIKDITKGKLSEKKMLQSNKMMAVGQLAAGVAHEIRNPLGVIVNYLYILKKNIKYEEKIERAINVIDESVNRASNIIDNLLNFSRMTNMEIRKIEIKKIIENIIQLEELIMKKNNIKGKIIGKRSYIYINEESIKHILINLISNSIYAMKDGGTIIIDIKTTNEDLIIKCIDTGSGIKKEDLENIFNPFFTTKGPNEGTGLGLYIVYNEVKKNGGDIRVKSKVGEGTTFKVRLPLRGDCNG</sequence>
<comment type="catalytic activity">
    <reaction evidence="1">
        <text>ATP + protein L-histidine = ADP + protein N-phospho-L-histidine.</text>
        <dbReference type="EC" id="2.7.13.3"/>
    </reaction>
</comment>
<keyword evidence="3" id="KW-0597">Phosphoprotein</keyword>
<dbReference type="PANTHER" id="PTHR43065:SF46">
    <property type="entry name" value="C4-DICARBOXYLATE TRANSPORT SENSOR PROTEIN DCTB"/>
    <property type="match status" value="1"/>
</dbReference>
<dbReference type="CDD" id="cd01007">
    <property type="entry name" value="PBP2_BvgS_HisK_like"/>
    <property type="match status" value="1"/>
</dbReference>
<dbReference type="SMART" id="SM00388">
    <property type="entry name" value="HisKA"/>
    <property type="match status" value="1"/>
</dbReference>
<dbReference type="GO" id="GO:0000155">
    <property type="term" value="F:phosphorelay sensor kinase activity"/>
    <property type="evidence" value="ECO:0007669"/>
    <property type="project" value="InterPro"/>
</dbReference>
<evidence type="ECO:0000256" key="7">
    <source>
        <dbReference type="ARBA" id="ARBA00022840"/>
    </source>
</evidence>
<dbReference type="PROSITE" id="PS50109">
    <property type="entry name" value="HIS_KIN"/>
    <property type="match status" value="1"/>
</dbReference>
<protein>
    <recommendedName>
        <fullName evidence="2">histidine kinase</fullName>
        <ecNumber evidence="2">2.7.13.3</ecNumber>
    </recommendedName>
</protein>
<dbReference type="SMART" id="SM00387">
    <property type="entry name" value="HATPase_c"/>
    <property type="match status" value="1"/>
</dbReference>
<evidence type="ECO:0000256" key="2">
    <source>
        <dbReference type="ARBA" id="ARBA00012438"/>
    </source>
</evidence>
<dbReference type="EC" id="2.7.13.3" evidence="2"/>
<name>A0A267MKW1_9FIRM</name>
<dbReference type="SMART" id="SM00091">
    <property type="entry name" value="PAS"/>
    <property type="match status" value="1"/>
</dbReference>
<organism evidence="12 13">
    <name type="scientific">Anaeromicrobium sediminis</name>
    <dbReference type="NCBI Taxonomy" id="1478221"/>
    <lineage>
        <taxon>Bacteria</taxon>
        <taxon>Bacillati</taxon>
        <taxon>Bacillota</taxon>
        <taxon>Clostridia</taxon>
        <taxon>Peptostreptococcales</taxon>
        <taxon>Thermotaleaceae</taxon>
        <taxon>Anaeromicrobium</taxon>
    </lineage>
</organism>
<dbReference type="Proteomes" id="UP000216024">
    <property type="component" value="Unassembled WGS sequence"/>
</dbReference>
<dbReference type="GO" id="GO:0005524">
    <property type="term" value="F:ATP binding"/>
    <property type="evidence" value="ECO:0007669"/>
    <property type="project" value="UniProtKB-KW"/>
</dbReference>
<dbReference type="SUPFAM" id="SSF55874">
    <property type="entry name" value="ATPase domain of HSP90 chaperone/DNA topoisomerase II/histidine kinase"/>
    <property type="match status" value="1"/>
</dbReference>
<evidence type="ECO:0000256" key="3">
    <source>
        <dbReference type="ARBA" id="ARBA00022553"/>
    </source>
</evidence>
<keyword evidence="9" id="KW-1133">Transmembrane helix</keyword>
<dbReference type="InterPro" id="IPR036097">
    <property type="entry name" value="HisK_dim/P_sf"/>
</dbReference>
<dbReference type="EMBL" id="NIBG01000007">
    <property type="protein sequence ID" value="PAB59558.1"/>
    <property type="molecule type" value="Genomic_DNA"/>
</dbReference>
<accession>A0A267MKW1</accession>
<feature type="domain" description="PAS" evidence="11">
    <location>
        <begin position="327"/>
        <end position="395"/>
    </location>
</feature>
<dbReference type="InterPro" id="IPR000014">
    <property type="entry name" value="PAS"/>
</dbReference>
<dbReference type="OrthoDB" id="9784397at2"/>
<dbReference type="InterPro" id="IPR004358">
    <property type="entry name" value="Sig_transdc_His_kin-like_C"/>
</dbReference>
<keyword evidence="8" id="KW-0902">Two-component regulatory system</keyword>
<dbReference type="Gene3D" id="3.30.450.20">
    <property type="entry name" value="PAS domain"/>
    <property type="match status" value="1"/>
</dbReference>
<dbReference type="SUPFAM" id="SSF55785">
    <property type="entry name" value="PYP-like sensor domain (PAS domain)"/>
    <property type="match status" value="1"/>
</dbReference>
<dbReference type="PRINTS" id="PR00344">
    <property type="entry name" value="BCTRLSENSOR"/>
</dbReference>
<dbReference type="Gene3D" id="3.40.190.10">
    <property type="entry name" value="Periplasmic binding protein-like II"/>
    <property type="match status" value="2"/>
</dbReference>
<dbReference type="SUPFAM" id="SSF47384">
    <property type="entry name" value="Homodimeric domain of signal transducing histidine kinase"/>
    <property type="match status" value="1"/>
</dbReference>
<dbReference type="InterPro" id="IPR005467">
    <property type="entry name" value="His_kinase_dom"/>
</dbReference>
<dbReference type="PANTHER" id="PTHR43065">
    <property type="entry name" value="SENSOR HISTIDINE KINASE"/>
    <property type="match status" value="1"/>
</dbReference>
<keyword evidence="9" id="KW-0812">Transmembrane</keyword>
<dbReference type="Pfam" id="PF00497">
    <property type="entry name" value="SBP_bac_3"/>
    <property type="match status" value="1"/>
</dbReference>
<dbReference type="SMART" id="SM00062">
    <property type="entry name" value="PBPb"/>
    <property type="match status" value="1"/>
</dbReference>
<keyword evidence="7" id="KW-0067">ATP-binding</keyword>
<keyword evidence="5" id="KW-0547">Nucleotide-binding</keyword>
<evidence type="ECO:0000256" key="6">
    <source>
        <dbReference type="ARBA" id="ARBA00022777"/>
    </source>
</evidence>
<dbReference type="Pfam" id="PF02518">
    <property type="entry name" value="HATPase_c"/>
    <property type="match status" value="1"/>
</dbReference>
<dbReference type="InterPro" id="IPR036890">
    <property type="entry name" value="HATPase_C_sf"/>
</dbReference>
<gene>
    <name evidence="12" type="ORF">CCE28_10115</name>
</gene>
<keyword evidence="13" id="KW-1185">Reference proteome</keyword>
<dbReference type="InterPro" id="IPR003661">
    <property type="entry name" value="HisK_dim/P_dom"/>
</dbReference>
<evidence type="ECO:0000259" key="11">
    <source>
        <dbReference type="PROSITE" id="PS50112"/>
    </source>
</evidence>
<evidence type="ECO:0000313" key="13">
    <source>
        <dbReference type="Proteomes" id="UP000216024"/>
    </source>
</evidence>
<proteinExistence type="predicted"/>
<dbReference type="InterPro" id="IPR035965">
    <property type="entry name" value="PAS-like_dom_sf"/>
</dbReference>
<dbReference type="InterPro" id="IPR003594">
    <property type="entry name" value="HATPase_dom"/>
</dbReference>
<evidence type="ECO:0000259" key="10">
    <source>
        <dbReference type="PROSITE" id="PS50109"/>
    </source>
</evidence>
<dbReference type="AlphaFoldDB" id="A0A267MKW1"/>
<dbReference type="Pfam" id="PF00512">
    <property type="entry name" value="HisKA"/>
    <property type="match status" value="1"/>
</dbReference>
<evidence type="ECO:0000256" key="9">
    <source>
        <dbReference type="SAM" id="Phobius"/>
    </source>
</evidence>
<feature type="transmembrane region" description="Helical" evidence="9">
    <location>
        <begin position="5"/>
        <end position="24"/>
    </location>
</feature>
<dbReference type="RefSeq" id="WP_095133548.1">
    <property type="nucleotide sequence ID" value="NZ_NIBG01000007.1"/>
</dbReference>
<evidence type="ECO:0000256" key="8">
    <source>
        <dbReference type="ARBA" id="ARBA00023012"/>
    </source>
</evidence>
<evidence type="ECO:0000256" key="1">
    <source>
        <dbReference type="ARBA" id="ARBA00000085"/>
    </source>
</evidence>
<feature type="transmembrane region" description="Helical" evidence="9">
    <location>
        <begin position="290"/>
        <end position="309"/>
    </location>
</feature>
<evidence type="ECO:0000256" key="4">
    <source>
        <dbReference type="ARBA" id="ARBA00022679"/>
    </source>
</evidence>
<reference evidence="12 13" key="1">
    <citation type="submission" date="2017-06" db="EMBL/GenBank/DDBJ databases">
        <title>Draft genome sequence of anaerobic fermentative bacterium Anaeromicrobium sediminis DY2726D isolated from West Pacific Ocean sediments.</title>
        <authorList>
            <person name="Zeng X."/>
        </authorList>
    </citation>
    <scope>NUCLEOTIDE SEQUENCE [LARGE SCALE GENOMIC DNA]</scope>
    <source>
        <strain evidence="12 13">DY2726D</strain>
    </source>
</reference>
<dbReference type="Gene3D" id="3.30.565.10">
    <property type="entry name" value="Histidine kinase-like ATPase, C-terminal domain"/>
    <property type="match status" value="1"/>
</dbReference>
<dbReference type="Gene3D" id="1.10.287.130">
    <property type="match status" value="1"/>
</dbReference>
<dbReference type="CDD" id="cd00082">
    <property type="entry name" value="HisKA"/>
    <property type="match status" value="1"/>
</dbReference>
<dbReference type="InterPro" id="IPR001638">
    <property type="entry name" value="Solute-binding_3/MltF_N"/>
</dbReference>
<evidence type="ECO:0000256" key="5">
    <source>
        <dbReference type="ARBA" id="ARBA00022741"/>
    </source>
</evidence>
<feature type="domain" description="Histidine kinase" evidence="10">
    <location>
        <begin position="456"/>
        <end position="663"/>
    </location>
</feature>
<dbReference type="PROSITE" id="PS50112">
    <property type="entry name" value="PAS"/>
    <property type="match status" value="1"/>
</dbReference>
<dbReference type="SUPFAM" id="SSF53850">
    <property type="entry name" value="Periplasmic binding protein-like II"/>
    <property type="match status" value="1"/>
</dbReference>
<evidence type="ECO:0000313" key="12">
    <source>
        <dbReference type="EMBL" id="PAB59558.1"/>
    </source>
</evidence>